<evidence type="ECO:0000313" key="3">
    <source>
        <dbReference type="Proteomes" id="UP000095594"/>
    </source>
</evidence>
<keyword evidence="1" id="KW-0472">Membrane</keyword>
<accession>A0A174EKN7</accession>
<evidence type="ECO:0000313" key="2">
    <source>
        <dbReference type="EMBL" id="CUO36510.1"/>
    </source>
</evidence>
<evidence type="ECO:0000256" key="1">
    <source>
        <dbReference type="SAM" id="Phobius"/>
    </source>
</evidence>
<gene>
    <name evidence="2" type="ORF">ERS852471_01435</name>
</gene>
<feature type="transmembrane region" description="Helical" evidence="1">
    <location>
        <begin position="43"/>
        <end position="69"/>
    </location>
</feature>
<dbReference type="Proteomes" id="UP000095594">
    <property type="component" value="Unassembled WGS sequence"/>
</dbReference>
<protein>
    <submittedName>
        <fullName evidence="2">Uncharacterized protein</fullName>
    </submittedName>
</protein>
<name>A0A174EKN7_9CLOT</name>
<reference evidence="2 3" key="1">
    <citation type="submission" date="2015-09" db="EMBL/GenBank/DDBJ databases">
        <authorList>
            <consortium name="Pathogen Informatics"/>
        </authorList>
    </citation>
    <scope>NUCLEOTIDE SEQUENCE [LARGE SCALE GENOMIC DNA]</scope>
    <source>
        <strain evidence="2 3">2789STDY5834856</strain>
    </source>
</reference>
<proteinExistence type="predicted"/>
<dbReference type="EMBL" id="CYZX01000008">
    <property type="protein sequence ID" value="CUO36510.1"/>
    <property type="molecule type" value="Genomic_DNA"/>
</dbReference>
<dbReference type="RefSeq" id="WP_055265115.1">
    <property type="nucleotide sequence ID" value="NZ_CABIXQ010000008.1"/>
</dbReference>
<sequence>MDDSNMLNDESLDKLGYIKELDIFSIVDKQFDKKRERKRVKRAIFISILIVVFVSLITCLAIIMPRIAVIDKRIMNIPKLIIGYYFVSVSMMMLLIIPIIKRKKSY</sequence>
<feature type="transmembrane region" description="Helical" evidence="1">
    <location>
        <begin position="81"/>
        <end position="100"/>
    </location>
</feature>
<organism evidence="2 3">
    <name type="scientific">Clostridium disporicum</name>
    <dbReference type="NCBI Taxonomy" id="84024"/>
    <lineage>
        <taxon>Bacteria</taxon>
        <taxon>Bacillati</taxon>
        <taxon>Bacillota</taxon>
        <taxon>Clostridia</taxon>
        <taxon>Eubacteriales</taxon>
        <taxon>Clostridiaceae</taxon>
        <taxon>Clostridium</taxon>
    </lineage>
</organism>
<keyword evidence="1" id="KW-0812">Transmembrane</keyword>
<keyword evidence="1" id="KW-1133">Transmembrane helix</keyword>
<dbReference type="AlphaFoldDB" id="A0A174EKN7"/>